<dbReference type="InterPro" id="IPR007318">
    <property type="entry name" value="Phopholipid_MeTrfase"/>
</dbReference>
<dbReference type="Gene3D" id="1.20.120.1630">
    <property type="match status" value="1"/>
</dbReference>
<feature type="transmembrane region" description="Helical" evidence="5">
    <location>
        <begin position="6"/>
        <end position="27"/>
    </location>
</feature>
<accession>A0A502CHW3</accession>
<keyword evidence="3 5" id="KW-1133">Transmembrane helix</keyword>
<evidence type="ECO:0000256" key="2">
    <source>
        <dbReference type="ARBA" id="ARBA00022692"/>
    </source>
</evidence>
<dbReference type="AlphaFoldDB" id="A0A502CHW3"/>
<dbReference type="Proteomes" id="UP000318413">
    <property type="component" value="Unassembled WGS sequence"/>
</dbReference>
<evidence type="ECO:0000313" key="7">
    <source>
        <dbReference type="Proteomes" id="UP000318413"/>
    </source>
</evidence>
<keyword evidence="4 5" id="KW-0472">Membrane</keyword>
<dbReference type="PANTHER" id="PTHR43847">
    <property type="entry name" value="BLL3993 PROTEIN"/>
    <property type="match status" value="1"/>
</dbReference>
<comment type="subcellular location">
    <subcellularLocation>
        <location evidence="1">Endomembrane system</location>
        <topology evidence="1">Multi-pass membrane protein</topology>
    </subcellularLocation>
</comment>
<reference evidence="6 7" key="1">
    <citation type="journal article" date="2019" name="Environ. Microbiol.">
        <title>Species interactions and distinct microbial communities in high Arctic permafrost affected cryosols are associated with the CH4 and CO2 gas fluxes.</title>
        <authorList>
            <person name="Altshuler I."/>
            <person name="Hamel J."/>
            <person name="Turney S."/>
            <person name="Magnuson E."/>
            <person name="Levesque R."/>
            <person name="Greer C."/>
            <person name="Whyte L.G."/>
        </authorList>
    </citation>
    <scope>NUCLEOTIDE SEQUENCE [LARGE SCALE GENOMIC DNA]</scope>
    <source>
        <strain evidence="6 7">S5.1</strain>
    </source>
</reference>
<feature type="transmembrane region" description="Helical" evidence="5">
    <location>
        <begin position="77"/>
        <end position="97"/>
    </location>
</feature>
<keyword evidence="6" id="KW-0808">Transferase</keyword>
<dbReference type="GO" id="GO:0012505">
    <property type="term" value="C:endomembrane system"/>
    <property type="evidence" value="ECO:0007669"/>
    <property type="project" value="UniProtKB-SubCell"/>
</dbReference>
<feature type="transmembrane region" description="Helical" evidence="5">
    <location>
        <begin position="125"/>
        <end position="145"/>
    </location>
</feature>
<evidence type="ECO:0000313" key="6">
    <source>
        <dbReference type="EMBL" id="TPG12403.1"/>
    </source>
</evidence>
<dbReference type="PANTHER" id="PTHR43847:SF1">
    <property type="entry name" value="BLL3993 PROTEIN"/>
    <property type="match status" value="1"/>
</dbReference>
<dbReference type="RefSeq" id="WP_140871256.1">
    <property type="nucleotide sequence ID" value="NZ_RCZK01000006.1"/>
</dbReference>
<dbReference type="EMBL" id="RCZK01000006">
    <property type="protein sequence ID" value="TPG12403.1"/>
    <property type="molecule type" value="Genomic_DNA"/>
</dbReference>
<comment type="caution">
    <text evidence="6">The sequence shown here is derived from an EMBL/GenBank/DDBJ whole genome shotgun (WGS) entry which is preliminary data.</text>
</comment>
<dbReference type="GO" id="GO:0008168">
    <property type="term" value="F:methyltransferase activity"/>
    <property type="evidence" value="ECO:0007669"/>
    <property type="project" value="UniProtKB-KW"/>
</dbReference>
<sequence>MSGDPVALPGLAVIAVGLLAFLVALLAARRRSGGEQRGNATRSRRSMVGIAVQGVAIMAAAFGPIRVTLDPLSPKALIEAGVSAALMVVTVGLFVWASRAMGRNWSIVARTRDDHQLVDTGPFAYLRHPIYTALFLLMIAFAIAYGHTPRLLLAIPLYALGTWLRISEEERLLRTMFGERYDAYAARVKRFVPGVF</sequence>
<keyword evidence="2 5" id="KW-0812">Transmembrane</keyword>
<evidence type="ECO:0000256" key="4">
    <source>
        <dbReference type="ARBA" id="ARBA00023136"/>
    </source>
</evidence>
<gene>
    <name evidence="6" type="ORF">EAH84_09620</name>
</gene>
<evidence type="ECO:0000256" key="3">
    <source>
        <dbReference type="ARBA" id="ARBA00022989"/>
    </source>
</evidence>
<dbReference type="InterPro" id="IPR052527">
    <property type="entry name" value="Metal_cation-efflux_comp"/>
</dbReference>
<evidence type="ECO:0000256" key="5">
    <source>
        <dbReference type="SAM" id="Phobius"/>
    </source>
</evidence>
<dbReference type="Pfam" id="PF04191">
    <property type="entry name" value="PEMT"/>
    <property type="match status" value="1"/>
</dbReference>
<proteinExistence type="predicted"/>
<organism evidence="6 7">
    <name type="scientific">Sphingomonas oligophenolica</name>
    <dbReference type="NCBI Taxonomy" id="301154"/>
    <lineage>
        <taxon>Bacteria</taxon>
        <taxon>Pseudomonadati</taxon>
        <taxon>Pseudomonadota</taxon>
        <taxon>Alphaproteobacteria</taxon>
        <taxon>Sphingomonadales</taxon>
        <taxon>Sphingomonadaceae</taxon>
        <taxon>Sphingomonas</taxon>
    </lineage>
</organism>
<name>A0A502CHW3_9SPHN</name>
<keyword evidence="6" id="KW-0489">Methyltransferase</keyword>
<protein>
    <submittedName>
        <fullName evidence="6">Isoprenylcysteine carboxylmethyltransferase family protein</fullName>
    </submittedName>
</protein>
<dbReference type="GO" id="GO:0032259">
    <property type="term" value="P:methylation"/>
    <property type="evidence" value="ECO:0007669"/>
    <property type="project" value="UniProtKB-KW"/>
</dbReference>
<evidence type="ECO:0000256" key="1">
    <source>
        <dbReference type="ARBA" id="ARBA00004127"/>
    </source>
</evidence>
<keyword evidence="7" id="KW-1185">Reference proteome</keyword>
<dbReference type="OrthoDB" id="9816156at2"/>
<feature type="transmembrane region" description="Helical" evidence="5">
    <location>
        <begin position="47"/>
        <end position="65"/>
    </location>
</feature>